<dbReference type="Pfam" id="PF04434">
    <property type="entry name" value="SWIM"/>
    <property type="match status" value="1"/>
</dbReference>
<feature type="domain" description="SWIM-type" evidence="1">
    <location>
        <begin position="24"/>
        <end position="59"/>
    </location>
</feature>
<accession>A0A6J5N038</accession>
<dbReference type="InterPro" id="IPR007527">
    <property type="entry name" value="Znf_SWIM"/>
</dbReference>
<dbReference type="PROSITE" id="PS50966">
    <property type="entry name" value="ZF_SWIM"/>
    <property type="match status" value="1"/>
</dbReference>
<evidence type="ECO:0000313" key="2">
    <source>
        <dbReference type="EMBL" id="CAB4152494.1"/>
    </source>
</evidence>
<proteinExistence type="predicted"/>
<name>A0A6J5N038_9CAUD</name>
<evidence type="ECO:0000259" key="1">
    <source>
        <dbReference type="PROSITE" id="PS50966"/>
    </source>
</evidence>
<dbReference type="GO" id="GO:0008270">
    <property type="term" value="F:zinc ion binding"/>
    <property type="evidence" value="ECO:0007669"/>
    <property type="project" value="InterPro"/>
</dbReference>
<protein>
    <submittedName>
        <fullName evidence="2">Zinc finger, SWIM-type</fullName>
    </submittedName>
</protein>
<organism evidence="2">
    <name type="scientific">uncultured Caudovirales phage</name>
    <dbReference type="NCBI Taxonomy" id="2100421"/>
    <lineage>
        <taxon>Viruses</taxon>
        <taxon>Duplodnaviria</taxon>
        <taxon>Heunggongvirae</taxon>
        <taxon>Uroviricota</taxon>
        <taxon>Caudoviricetes</taxon>
        <taxon>Peduoviridae</taxon>
        <taxon>Maltschvirus</taxon>
        <taxon>Maltschvirus maltsch</taxon>
    </lineage>
</organism>
<sequence length="100" mass="11556">MKDKLMLDAEWRTIQFFLSPRGVFEVQVNTHEEGIRCNCPGYETRKMCKHVRLVEARADENNGTYPLKVSSRATSKETEAATESSESFRNFVVKYGYIEV</sequence>
<gene>
    <name evidence="2" type="ORF">UFOVP621_13</name>
</gene>
<reference evidence="2" key="1">
    <citation type="submission" date="2020-04" db="EMBL/GenBank/DDBJ databases">
        <authorList>
            <person name="Chiriac C."/>
            <person name="Salcher M."/>
            <person name="Ghai R."/>
            <person name="Kavagutti S V."/>
        </authorList>
    </citation>
    <scope>NUCLEOTIDE SEQUENCE</scope>
</reference>
<dbReference type="EMBL" id="LR796586">
    <property type="protein sequence ID" value="CAB4152494.1"/>
    <property type="molecule type" value="Genomic_DNA"/>
</dbReference>